<evidence type="ECO:0000313" key="2">
    <source>
        <dbReference type="Proteomes" id="UP000789860"/>
    </source>
</evidence>
<dbReference type="Proteomes" id="UP000789860">
    <property type="component" value="Unassembled WGS sequence"/>
</dbReference>
<protein>
    <submittedName>
        <fullName evidence="1">10748_t:CDS:1</fullName>
    </submittedName>
</protein>
<dbReference type="EMBL" id="CAJVPM010009869">
    <property type="protein sequence ID" value="CAG8567847.1"/>
    <property type="molecule type" value="Genomic_DNA"/>
</dbReference>
<sequence length="267" mass="29486">FSLCGRCHNVLLKLNPAKTEKNLTNKATDIIIDKATNVITDKAIDVVTNKVINIVMDNAKDELTDVITDIAMNVESVSTVDEFLLSIHNKIIILTKDNSLLPTDYSIAFKTQKETGVGTQLADTQDFIKFKAECLKVATKSIDMGVYVTIMQASQIKEKKKDTKSNNNDDKDNYKNSNKVPNASSLLSQDQAIAKNNKGLSMIKDPPTHSLFSYNRISSKKRYLPKSPLLQESLPVQTPFSLQTHSLPQASLLSQASSVPLSQVQSN</sequence>
<evidence type="ECO:0000313" key="1">
    <source>
        <dbReference type="EMBL" id="CAG8567847.1"/>
    </source>
</evidence>
<comment type="caution">
    <text evidence="1">The sequence shown here is derived from an EMBL/GenBank/DDBJ whole genome shotgun (WGS) entry which is preliminary data.</text>
</comment>
<organism evidence="1 2">
    <name type="scientific">Scutellospora calospora</name>
    <dbReference type="NCBI Taxonomy" id="85575"/>
    <lineage>
        <taxon>Eukaryota</taxon>
        <taxon>Fungi</taxon>
        <taxon>Fungi incertae sedis</taxon>
        <taxon>Mucoromycota</taxon>
        <taxon>Glomeromycotina</taxon>
        <taxon>Glomeromycetes</taxon>
        <taxon>Diversisporales</taxon>
        <taxon>Gigasporaceae</taxon>
        <taxon>Scutellospora</taxon>
    </lineage>
</organism>
<name>A0ACA9MB75_9GLOM</name>
<reference evidence="1" key="1">
    <citation type="submission" date="2021-06" db="EMBL/GenBank/DDBJ databases">
        <authorList>
            <person name="Kallberg Y."/>
            <person name="Tangrot J."/>
            <person name="Rosling A."/>
        </authorList>
    </citation>
    <scope>NUCLEOTIDE SEQUENCE</scope>
    <source>
        <strain evidence="1">AU212A</strain>
    </source>
</reference>
<proteinExistence type="predicted"/>
<accession>A0ACA9MB75</accession>
<gene>
    <name evidence="1" type="ORF">SCALOS_LOCUS5740</name>
</gene>
<feature type="non-terminal residue" evidence="1">
    <location>
        <position position="1"/>
    </location>
</feature>
<keyword evidence="2" id="KW-1185">Reference proteome</keyword>